<dbReference type="EMBL" id="CM045759">
    <property type="protein sequence ID" value="KAI8016943.1"/>
    <property type="molecule type" value="Genomic_DNA"/>
</dbReference>
<evidence type="ECO:0000313" key="1">
    <source>
        <dbReference type="EMBL" id="KAI8016943.1"/>
    </source>
</evidence>
<gene>
    <name evidence="1" type="ORF">LOK49_LG04G01349</name>
</gene>
<proteinExistence type="predicted"/>
<name>A0ACC0HVI0_9ERIC</name>
<protein>
    <submittedName>
        <fullName evidence="1">Uncharacterized protein</fullName>
    </submittedName>
</protein>
<evidence type="ECO:0000313" key="2">
    <source>
        <dbReference type="Proteomes" id="UP001060215"/>
    </source>
</evidence>
<keyword evidence="2" id="KW-1185">Reference proteome</keyword>
<accession>A0ACC0HVI0</accession>
<organism evidence="1 2">
    <name type="scientific">Camellia lanceoleosa</name>
    <dbReference type="NCBI Taxonomy" id="1840588"/>
    <lineage>
        <taxon>Eukaryota</taxon>
        <taxon>Viridiplantae</taxon>
        <taxon>Streptophyta</taxon>
        <taxon>Embryophyta</taxon>
        <taxon>Tracheophyta</taxon>
        <taxon>Spermatophyta</taxon>
        <taxon>Magnoliopsida</taxon>
        <taxon>eudicotyledons</taxon>
        <taxon>Gunneridae</taxon>
        <taxon>Pentapetalae</taxon>
        <taxon>asterids</taxon>
        <taxon>Ericales</taxon>
        <taxon>Theaceae</taxon>
        <taxon>Camellia</taxon>
    </lineage>
</organism>
<dbReference type="Proteomes" id="UP001060215">
    <property type="component" value="Chromosome 2"/>
</dbReference>
<sequence>MDSLSKTPTFLLQSPLPLSLLLLLLLFILLGLKPRFQFPLLCNSNTIFQYSIFNAVDDEPLLMCLTLLIDYDFVTLWHFSTL</sequence>
<comment type="caution">
    <text evidence="1">The sequence shown here is derived from an EMBL/GenBank/DDBJ whole genome shotgun (WGS) entry which is preliminary data.</text>
</comment>
<reference evidence="1 2" key="1">
    <citation type="journal article" date="2022" name="Plant J.">
        <title>Chromosome-level genome of Camellia lanceoleosa provides a valuable resource for understanding genome evolution and self-incompatibility.</title>
        <authorList>
            <person name="Gong W."/>
            <person name="Xiao S."/>
            <person name="Wang L."/>
            <person name="Liao Z."/>
            <person name="Chang Y."/>
            <person name="Mo W."/>
            <person name="Hu G."/>
            <person name="Li W."/>
            <person name="Zhao G."/>
            <person name="Zhu H."/>
            <person name="Hu X."/>
            <person name="Ji K."/>
            <person name="Xiang X."/>
            <person name="Song Q."/>
            <person name="Yuan D."/>
            <person name="Jin S."/>
            <person name="Zhang L."/>
        </authorList>
    </citation>
    <scope>NUCLEOTIDE SEQUENCE [LARGE SCALE GENOMIC DNA]</scope>
    <source>
        <strain evidence="1">SQ_2022a</strain>
    </source>
</reference>